<sequence length="530" mass="57050">MISTVKNLGRLIDRQADRERVAFICMNDGRRTGFSRESGISDHGTVSDGTAPSRLKPVLRHCDNPITYGELDDLADGIARALAARGYAQGERIALLGANSVEYLAAVLGIMRAGLVAVPVNYKFPNATVHYVIADSGARLLFCDQGRSPAAPNGLEQLDLSAAGLAAFASPGAFDAFEPLADEPALILYTSGSTGKPKGVVLSHAAHLWVVQTRLQATRLDEEKPLIAAPFYHMNALALALLSLASHATTVLLPQFTAASYIAAIQRHACTWLTAVPPMIAMMLREKALLAEADLSAVRVVRMGSAPVSSSLLEQIHRLLPTAKVINAYGTTEGGPVVFAPHPAGLPSPPLSLGCAHPRVRLRLRDEAGELSDQGVLELRSPGLMTGYHNRPDLPLPFTADGFYVTGDVFERDADGFYTFVGRRDDMFVSGGENIYPGEIEKLLEQHPAVQQACVVPVEDAIKGHKPVAFVVLREGSAASEDQLKAFVLEHAAAYQHPRRVWFLEALPLATTNKIDRRALIAQALSELTR</sequence>
<evidence type="ECO:0000259" key="3">
    <source>
        <dbReference type="Pfam" id="PF00501"/>
    </source>
</evidence>
<feature type="domain" description="AMP-dependent synthetase/ligase" evidence="3">
    <location>
        <begin position="63"/>
        <end position="389"/>
    </location>
</feature>
<dbReference type="InterPro" id="IPR000873">
    <property type="entry name" value="AMP-dep_synth/lig_dom"/>
</dbReference>
<name>A0A085V0K4_PSESX</name>
<feature type="domain" description="AMP-binding enzyme C-terminal" evidence="4">
    <location>
        <begin position="439"/>
        <end position="514"/>
    </location>
</feature>
<dbReference type="SUPFAM" id="SSF56801">
    <property type="entry name" value="Acetyl-CoA synthetase-like"/>
    <property type="match status" value="1"/>
</dbReference>
<evidence type="ECO:0000313" key="5">
    <source>
        <dbReference type="EMBL" id="KFE48967.1"/>
    </source>
</evidence>
<dbReference type="PROSITE" id="PS00455">
    <property type="entry name" value="AMP_BINDING"/>
    <property type="match status" value="1"/>
</dbReference>
<dbReference type="Pfam" id="PF13193">
    <property type="entry name" value="AMP-binding_C"/>
    <property type="match status" value="1"/>
</dbReference>
<dbReference type="PANTHER" id="PTHR43201">
    <property type="entry name" value="ACYL-COA SYNTHETASE"/>
    <property type="match status" value="1"/>
</dbReference>
<dbReference type="InterPro" id="IPR042099">
    <property type="entry name" value="ANL_N_sf"/>
</dbReference>
<keyword evidence="2" id="KW-0436">Ligase</keyword>
<evidence type="ECO:0000313" key="6">
    <source>
        <dbReference type="Proteomes" id="UP000028643"/>
    </source>
</evidence>
<dbReference type="GO" id="GO:0006631">
    <property type="term" value="P:fatty acid metabolic process"/>
    <property type="evidence" value="ECO:0007669"/>
    <property type="project" value="TreeGrafter"/>
</dbReference>
<gene>
    <name evidence="5" type="ORF">IV02_20165</name>
</gene>
<dbReference type="InterPro" id="IPR020845">
    <property type="entry name" value="AMP-binding_CS"/>
</dbReference>
<dbReference type="InterPro" id="IPR025110">
    <property type="entry name" value="AMP-bd_C"/>
</dbReference>
<proteinExistence type="inferred from homology"/>
<dbReference type="EMBL" id="JPQT01000119">
    <property type="protein sequence ID" value="KFE48967.1"/>
    <property type="molecule type" value="Genomic_DNA"/>
</dbReference>
<dbReference type="Pfam" id="PF00501">
    <property type="entry name" value="AMP-binding"/>
    <property type="match status" value="1"/>
</dbReference>
<dbReference type="InterPro" id="IPR045851">
    <property type="entry name" value="AMP-bd_C_sf"/>
</dbReference>
<evidence type="ECO:0000259" key="4">
    <source>
        <dbReference type="Pfam" id="PF13193"/>
    </source>
</evidence>
<dbReference type="AlphaFoldDB" id="A0A085V0K4"/>
<comment type="similarity">
    <text evidence="1">Belongs to the ATP-dependent AMP-binding enzyme family.</text>
</comment>
<reference evidence="5 6" key="1">
    <citation type="submission" date="2014-07" db="EMBL/GenBank/DDBJ databases">
        <title>Draft Genome Sequences of Environmental Pseudomonas syringae strains.</title>
        <authorList>
            <person name="Baltrus D.A."/>
            <person name="Berge O."/>
            <person name="Morris C."/>
        </authorList>
    </citation>
    <scope>NUCLEOTIDE SEQUENCE [LARGE SCALE GENOMIC DNA]</scope>
    <source>
        <strain evidence="5 6">CEB003</strain>
    </source>
</reference>
<dbReference type="GO" id="GO:0031956">
    <property type="term" value="F:medium-chain fatty acid-CoA ligase activity"/>
    <property type="evidence" value="ECO:0007669"/>
    <property type="project" value="TreeGrafter"/>
</dbReference>
<dbReference type="Gene3D" id="3.30.300.30">
    <property type="match status" value="1"/>
</dbReference>
<dbReference type="PANTHER" id="PTHR43201:SF5">
    <property type="entry name" value="MEDIUM-CHAIN ACYL-COA LIGASE ACSF2, MITOCHONDRIAL"/>
    <property type="match status" value="1"/>
</dbReference>
<dbReference type="PATRIC" id="fig|317.174.peg.4123"/>
<accession>A0A085V0K4</accession>
<evidence type="ECO:0000256" key="2">
    <source>
        <dbReference type="ARBA" id="ARBA00022598"/>
    </source>
</evidence>
<organism evidence="5 6">
    <name type="scientific">Pseudomonas syringae</name>
    <dbReference type="NCBI Taxonomy" id="317"/>
    <lineage>
        <taxon>Bacteria</taxon>
        <taxon>Pseudomonadati</taxon>
        <taxon>Pseudomonadota</taxon>
        <taxon>Gammaproteobacteria</taxon>
        <taxon>Pseudomonadales</taxon>
        <taxon>Pseudomonadaceae</taxon>
        <taxon>Pseudomonas</taxon>
    </lineage>
</organism>
<protein>
    <submittedName>
        <fullName evidence="5">Acetyl-CoA synthetase</fullName>
    </submittedName>
</protein>
<dbReference type="RefSeq" id="WP_229635590.1">
    <property type="nucleotide sequence ID" value="NZ_JPQT01000119.1"/>
</dbReference>
<dbReference type="Gene3D" id="3.40.50.12780">
    <property type="entry name" value="N-terminal domain of ligase-like"/>
    <property type="match status" value="1"/>
</dbReference>
<dbReference type="Proteomes" id="UP000028643">
    <property type="component" value="Unassembled WGS sequence"/>
</dbReference>
<evidence type="ECO:0000256" key="1">
    <source>
        <dbReference type="ARBA" id="ARBA00006432"/>
    </source>
</evidence>
<comment type="caution">
    <text evidence="5">The sequence shown here is derived from an EMBL/GenBank/DDBJ whole genome shotgun (WGS) entry which is preliminary data.</text>
</comment>